<organism evidence="2 3">
    <name type="scientific">Nakamurella alba</name>
    <dbReference type="NCBI Taxonomy" id="2665158"/>
    <lineage>
        <taxon>Bacteria</taxon>
        <taxon>Bacillati</taxon>
        <taxon>Actinomycetota</taxon>
        <taxon>Actinomycetes</taxon>
        <taxon>Nakamurellales</taxon>
        <taxon>Nakamurellaceae</taxon>
        <taxon>Nakamurella</taxon>
    </lineage>
</organism>
<gene>
    <name evidence="2" type="ORF">GIS00_01510</name>
</gene>
<name>A0A7K1FET9_9ACTN</name>
<evidence type="ECO:0000313" key="3">
    <source>
        <dbReference type="Proteomes" id="UP000460221"/>
    </source>
</evidence>
<comment type="caution">
    <text evidence="2">The sequence shown here is derived from an EMBL/GenBank/DDBJ whole genome shotgun (WGS) entry which is preliminary data.</text>
</comment>
<keyword evidence="3" id="KW-1185">Reference proteome</keyword>
<evidence type="ECO:0000259" key="1">
    <source>
        <dbReference type="Pfam" id="PF01936"/>
    </source>
</evidence>
<dbReference type="GO" id="GO:0004540">
    <property type="term" value="F:RNA nuclease activity"/>
    <property type="evidence" value="ECO:0007669"/>
    <property type="project" value="InterPro"/>
</dbReference>
<dbReference type="InterPro" id="IPR021139">
    <property type="entry name" value="NYN"/>
</dbReference>
<dbReference type="Proteomes" id="UP000460221">
    <property type="component" value="Unassembled WGS sequence"/>
</dbReference>
<proteinExistence type="predicted"/>
<sequence length="193" mass="21678">MEQAAAPVFVVVDGENIDATLGTSILLRRPEPKERPRWDRVADFARSTWGPEARCLFYFNATNLKFPNPFVQALTALNYRPVLLQGPPEVKIVDVAILRTLETLREIPGDVVLVSNDGDFLTGLEPLLDGTRRVGILGFREHLSSSYLELEQRGLEIYDLEHDVGAFNVVLPRLRIIPIEEFDPLLFLGPDPS</sequence>
<accession>A0A7K1FET9</accession>
<reference evidence="2 3" key="1">
    <citation type="submission" date="2019-11" db="EMBL/GenBank/DDBJ databases">
        <authorList>
            <person name="Jiang L.-Q."/>
        </authorList>
    </citation>
    <scope>NUCLEOTIDE SEQUENCE [LARGE SCALE GENOMIC DNA]</scope>
    <source>
        <strain evidence="2 3">YIM 132087</strain>
    </source>
</reference>
<dbReference type="Gene3D" id="3.40.50.1010">
    <property type="entry name" value="5'-nuclease"/>
    <property type="match status" value="1"/>
</dbReference>
<dbReference type="AlphaFoldDB" id="A0A7K1FET9"/>
<evidence type="ECO:0000313" key="2">
    <source>
        <dbReference type="EMBL" id="MTD12621.1"/>
    </source>
</evidence>
<dbReference type="RefSeq" id="WP_154766652.1">
    <property type="nucleotide sequence ID" value="NZ_WLYK01000001.1"/>
</dbReference>
<protein>
    <submittedName>
        <fullName evidence="2">NYN domain-containing protein</fullName>
    </submittedName>
</protein>
<feature type="domain" description="NYN" evidence="1">
    <location>
        <begin position="8"/>
        <end position="148"/>
    </location>
</feature>
<dbReference type="EMBL" id="WLYK01000001">
    <property type="protein sequence ID" value="MTD12621.1"/>
    <property type="molecule type" value="Genomic_DNA"/>
</dbReference>
<dbReference type="Pfam" id="PF01936">
    <property type="entry name" value="NYN"/>
    <property type="match status" value="1"/>
</dbReference>